<keyword evidence="1" id="KW-0051">Antiviral defense</keyword>
<dbReference type="AlphaFoldDB" id="A0A919CEV2"/>
<feature type="domain" description="CRISPR type III-associated protein" evidence="3">
    <location>
        <begin position="8"/>
        <end position="294"/>
    </location>
</feature>
<sequence length="304" mass="32707">MKDLLIYFYAESPVHAGASDTDGDVDLPIQREGHSLYPTIFGQSLKGAFRQAAHDRVASGGTDWSKADIDTLFGSPPGKGGSTTPGLLMVGDAQLVAMPVPTLQKTFAWVTSELALGRLARKYHAIGVQDLGGVPKNPAQALPTRGEWGGEQTVGPLVLHVDCKADPTELRDWAERIREDAFDSGPAFNPFGSKFTEDLLLVNGDAMVALVKESTEVSVRVQLKQDDKVVDKGPFQSEYLPAETLLACTITLCPSHSGVEADRRHEELLASLLHDRGSALHQIGGDESLGKGLVWTRIAGREGR</sequence>
<accession>A0A919CEV2</accession>
<comment type="caution">
    <text evidence="4">The sequence shown here is derived from an EMBL/GenBank/DDBJ whole genome shotgun (WGS) entry which is preliminary data.</text>
</comment>
<protein>
    <submittedName>
        <fullName evidence="4">Type III-B CRISPR module RAMP protein Cmr4</fullName>
    </submittedName>
</protein>
<comment type="subunit">
    <text evidence="2">Part of the Csm effector complex that includes Cas10, Csm2, Csm3, Csm4 and Csm5.</text>
</comment>
<keyword evidence="5" id="KW-1185">Reference proteome</keyword>
<evidence type="ECO:0000256" key="1">
    <source>
        <dbReference type="ARBA" id="ARBA00023118"/>
    </source>
</evidence>
<evidence type="ECO:0000259" key="3">
    <source>
        <dbReference type="Pfam" id="PF03787"/>
    </source>
</evidence>
<dbReference type="PANTHER" id="PTHR36700:SF1">
    <property type="entry name" value="CRISPR SYSTEM CMR SUBUNIT CMR4"/>
    <property type="match status" value="1"/>
</dbReference>
<reference evidence="4 5" key="1">
    <citation type="journal article" date="2014" name="Int. J. Syst. Evol. Microbiol.">
        <title>Complete genome sequence of Corynebacterium casei LMG S-19264T (=DSM 44701T), isolated from a smear-ripened cheese.</title>
        <authorList>
            <consortium name="US DOE Joint Genome Institute (JGI-PGF)"/>
            <person name="Walter F."/>
            <person name="Albersmeier A."/>
            <person name="Kalinowski J."/>
            <person name="Ruckert C."/>
        </authorList>
    </citation>
    <scope>NUCLEOTIDE SEQUENCE [LARGE SCALE GENOMIC DNA]</scope>
    <source>
        <strain evidence="4 5">KCTC 19473</strain>
    </source>
</reference>
<dbReference type="Pfam" id="PF03787">
    <property type="entry name" value="RAMPs"/>
    <property type="match status" value="1"/>
</dbReference>
<name>A0A919CEV2_9ACTN</name>
<dbReference type="EMBL" id="BMXL01000002">
    <property type="protein sequence ID" value="GHD16457.1"/>
    <property type="molecule type" value="Genomic_DNA"/>
</dbReference>
<dbReference type="InterPro" id="IPR013410">
    <property type="entry name" value="CRISPR-assoc_RAMP_Cmr4"/>
</dbReference>
<evidence type="ECO:0000313" key="5">
    <source>
        <dbReference type="Proteomes" id="UP000654947"/>
    </source>
</evidence>
<gene>
    <name evidence="4" type="ORF">GCM10007147_04580</name>
</gene>
<dbReference type="PANTHER" id="PTHR36700">
    <property type="entry name" value="CRISPR SYSTEM CMR SUBUNIT CMR4"/>
    <property type="match status" value="1"/>
</dbReference>
<dbReference type="GO" id="GO:0051607">
    <property type="term" value="P:defense response to virus"/>
    <property type="evidence" value="ECO:0007669"/>
    <property type="project" value="UniProtKB-KW"/>
</dbReference>
<dbReference type="RefSeq" id="WP_193517389.1">
    <property type="nucleotide sequence ID" value="NZ_BMXL01000002.1"/>
</dbReference>
<evidence type="ECO:0000313" key="4">
    <source>
        <dbReference type="EMBL" id="GHD16457.1"/>
    </source>
</evidence>
<organism evidence="4 5">
    <name type="scientific">Nocardiopsis kunsanensis</name>
    <dbReference type="NCBI Taxonomy" id="141693"/>
    <lineage>
        <taxon>Bacteria</taxon>
        <taxon>Bacillati</taxon>
        <taxon>Actinomycetota</taxon>
        <taxon>Actinomycetes</taxon>
        <taxon>Streptosporangiales</taxon>
        <taxon>Nocardiopsidaceae</taxon>
        <taxon>Nocardiopsis</taxon>
    </lineage>
</organism>
<proteinExistence type="predicted"/>
<dbReference type="InterPro" id="IPR005537">
    <property type="entry name" value="RAMP_III_fam"/>
</dbReference>
<evidence type="ECO:0000256" key="2">
    <source>
        <dbReference type="ARBA" id="ARBA00093789"/>
    </source>
</evidence>
<dbReference type="NCBIfam" id="TIGR02580">
    <property type="entry name" value="cas_RAMP_Cmr4"/>
    <property type="match status" value="1"/>
</dbReference>
<dbReference type="Proteomes" id="UP000654947">
    <property type="component" value="Unassembled WGS sequence"/>
</dbReference>